<dbReference type="CDD" id="cd11377">
    <property type="entry name" value="Pro-peptidase_S53"/>
    <property type="match status" value="1"/>
</dbReference>
<proteinExistence type="predicted"/>
<feature type="active site" description="Charge relay system" evidence="11">
    <location>
        <position position="309"/>
    </location>
</feature>
<dbReference type="GO" id="GO:0004252">
    <property type="term" value="F:serine-type endopeptidase activity"/>
    <property type="evidence" value="ECO:0007669"/>
    <property type="project" value="UniProtKB-UniRule"/>
</dbReference>
<reference evidence="14 15" key="1">
    <citation type="submission" date="2019-10" db="EMBL/GenBank/DDBJ databases">
        <authorList>
            <person name="Palmer J.M."/>
        </authorList>
    </citation>
    <scope>NUCLEOTIDE SEQUENCE [LARGE SCALE GENOMIC DNA]</scope>
    <source>
        <strain evidence="14 15">TWF694</strain>
    </source>
</reference>
<dbReference type="InterPro" id="IPR036852">
    <property type="entry name" value="Peptidase_S8/S53_dom_sf"/>
</dbReference>
<comment type="caution">
    <text evidence="14">The sequence shown here is derived from an EMBL/GenBank/DDBJ whole genome shotgun (WGS) entry which is preliminary data.</text>
</comment>
<dbReference type="GO" id="GO:0046872">
    <property type="term" value="F:metal ion binding"/>
    <property type="evidence" value="ECO:0007669"/>
    <property type="project" value="UniProtKB-UniRule"/>
</dbReference>
<keyword evidence="5 11" id="KW-0645">Protease</keyword>
<dbReference type="Pfam" id="PF00082">
    <property type="entry name" value="Peptidase_S8"/>
    <property type="match status" value="1"/>
</dbReference>
<dbReference type="GO" id="GO:0008240">
    <property type="term" value="F:tripeptidyl-peptidase activity"/>
    <property type="evidence" value="ECO:0007669"/>
    <property type="project" value="UniProtKB-EC"/>
</dbReference>
<dbReference type="InterPro" id="IPR050819">
    <property type="entry name" value="Tripeptidyl-peptidase_I"/>
</dbReference>
<dbReference type="SUPFAM" id="SSF52743">
    <property type="entry name" value="Subtilisin-like"/>
    <property type="match status" value="1"/>
</dbReference>
<dbReference type="InterPro" id="IPR030400">
    <property type="entry name" value="Sedolisin_dom"/>
</dbReference>
<evidence type="ECO:0000256" key="1">
    <source>
        <dbReference type="ARBA" id="ARBA00001910"/>
    </source>
</evidence>
<dbReference type="SMART" id="SM00944">
    <property type="entry name" value="Pro-kuma_activ"/>
    <property type="match status" value="1"/>
</dbReference>
<feature type="domain" description="Peptidase S53" evidence="13">
    <location>
        <begin position="212"/>
        <end position="594"/>
    </location>
</feature>
<feature type="binding site" evidence="11">
    <location>
        <position position="574"/>
    </location>
    <ligand>
        <name>Ca(2+)</name>
        <dbReference type="ChEBI" id="CHEBI:29108"/>
    </ligand>
</feature>
<dbReference type="Pfam" id="PF09286">
    <property type="entry name" value="Pro-kuma_activ"/>
    <property type="match status" value="1"/>
</dbReference>
<keyword evidence="15" id="KW-1185">Reference proteome</keyword>
<feature type="active site" description="Charge relay system" evidence="11">
    <location>
        <position position="305"/>
    </location>
</feature>
<dbReference type="InterPro" id="IPR015366">
    <property type="entry name" value="S53_propep"/>
</dbReference>
<evidence type="ECO:0000256" key="6">
    <source>
        <dbReference type="ARBA" id="ARBA00022723"/>
    </source>
</evidence>
<comment type="cofactor">
    <cofactor evidence="11">
        <name>Ca(2+)</name>
        <dbReference type="ChEBI" id="CHEBI:29108"/>
    </cofactor>
    <text evidence="11">Binds 1 Ca(2+) ion per subunit.</text>
</comment>
<evidence type="ECO:0000256" key="12">
    <source>
        <dbReference type="SAM" id="SignalP"/>
    </source>
</evidence>
<feature type="binding site" evidence="11">
    <location>
        <position position="576"/>
    </location>
    <ligand>
        <name>Ca(2+)</name>
        <dbReference type="ChEBI" id="CHEBI:29108"/>
    </ligand>
</feature>
<dbReference type="AlphaFoldDB" id="A0AAV9WVS6"/>
<keyword evidence="8 11" id="KW-0720">Serine protease</keyword>
<dbReference type="EMBL" id="JAVHJO010000015">
    <property type="protein sequence ID" value="KAK6527668.1"/>
    <property type="molecule type" value="Genomic_DNA"/>
</dbReference>
<dbReference type="SUPFAM" id="SSF54897">
    <property type="entry name" value="Protease propeptides/inhibitors"/>
    <property type="match status" value="1"/>
</dbReference>
<keyword evidence="6 11" id="KW-0479">Metal-binding</keyword>
<evidence type="ECO:0000256" key="9">
    <source>
        <dbReference type="ARBA" id="ARBA00022837"/>
    </source>
</evidence>
<dbReference type="PANTHER" id="PTHR14218:SF15">
    <property type="entry name" value="TRIPEPTIDYL-PEPTIDASE 1"/>
    <property type="match status" value="1"/>
</dbReference>
<dbReference type="EC" id="3.4.14.10" evidence="4"/>
<dbReference type="PROSITE" id="PS51695">
    <property type="entry name" value="SEDOLISIN"/>
    <property type="match status" value="1"/>
</dbReference>
<gene>
    <name evidence="14" type="ORF">TWF694_004649</name>
</gene>
<comment type="catalytic activity">
    <reaction evidence="1">
        <text>Release of an N-terminal tripeptide from a polypeptide.</text>
        <dbReference type="EC" id="3.4.14.10"/>
    </reaction>
</comment>
<evidence type="ECO:0000256" key="10">
    <source>
        <dbReference type="ARBA" id="ARBA00023145"/>
    </source>
</evidence>
<keyword evidence="12" id="KW-0732">Signal</keyword>
<keyword evidence="9 11" id="KW-0106">Calcium</keyword>
<keyword evidence="10" id="KW-0865">Zymogen</keyword>
<evidence type="ECO:0000256" key="11">
    <source>
        <dbReference type="PROSITE-ProRule" id="PRU01032"/>
    </source>
</evidence>
<feature type="binding site" evidence="11">
    <location>
        <position position="551"/>
    </location>
    <ligand>
        <name>Ca(2+)</name>
        <dbReference type="ChEBI" id="CHEBI:29108"/>
    </ligand>
</feature>
<organism evidence="14 15">
    <name type="scientific">Orbilia ellipsospora</name>
    <dbReference type="NCBI Taxonomy" id="2528407"/>
    <lineage>
        <taxon>Eukaryota</taxon>
        <taxon>Fungi</taxon>
        <taxon>Dikarya</taxon>
        <taxon>Ascomycota</taxon>
        <taxon>Pezizomycotina</taxon>
        <taxon>Orbiliomycetes</taxon>
        <taxon>Orbiliales</taxon>
        <taxon>Orbiliaceae</taxon>
        <taxon>Orbilia</taxon>
    </lineage>
</organism>
<feature type="binding site" evidence="11">
    <location>
        <position position="550"/>
    </location>
    <ligand>
        <name>Ca(2+)</name>
        <dbReference type="ChEBI" id="CHEBI:29108"/>
    </ligand>
</feature>
<dbReference type="Gene3D" id="3.40.50.200">
    <property type="entry name" value="Peptidase S8/S53 domain"/>
    <property type="match status" value="1"/>
</dbReference>
<comment type="function">
    <text evidence="2">Secreted tripeptidyl-peptidase which degrades proteins at acidic pHs and is involved in virulence.</text>
</comment>
<dbReference type="PANTHER" id="PTHR14218">
    <property type="entry name" value="PROTEASE S8 TRIPEPTIDYL PEPTIDASE I CLN2"/>
    <property type="match status" value="1"/>
</dbReference>
<protein>
    <recommendedName>
        <fullName evidence="4">tripeptidyl-peptidase II</fullName>
        <ecNumber evidence="4">3.4.14.10</ecNumber>
    </recommendedName>
</protein>
<evidence type="ECO:0000256" key="2">
    <source>
        <dbReference type="ARBA" id="ARBA00002451"/>
    </source>
</evidence>
<feature type="signal peptide" evidence="12">
    <location>
        <begin position="1"/>
        <end position="19"/>
    </location>
</feature>
<keyword evidence="7 11" id="KW-0378">Hydrolase</keyword>
<dbReference type="CDD" id="cd04056">
    <property type="entry name" value="Peptidases_S53"/>
    <property type="match status" value="1"/>
</dbReference>
<feature type="active site" description="Charge relay system" evidence="11">
    <location>
        <position position="506"/>
    </location>
</feature>
<dbReference type="InterPro" id="IPR000209">
    <property type="entry name" value="Peptidase_S8/S53_dom"/>
</dbReference>
<feature type="chain" id="PRO_5043765650" description="tripeptidyl-peptidase II" evidence="12">
    <location>
        <begin position="20"/>
        <end position="594"/>
    </location>
</feature>
<evidence type="ECO:0000256" key="3">
    <source>
        <dbReference type="ARBA" id="ARBA00004239"/>
    </source>
</evidence>
<name>A0AAV9WVS6_9PEZI</name>
<evidence type="ECO:0000313" key="15">
    <source>
        <dbReference type="Proteomes" id="UP001365542"/>
    </source>
</evidence>
<dbReference type="Proteomes" id="UP001365542">
    <property type="component" value="Unassembled WGS sequence"/>
</dbReference>
<evidence type="ECO:0000256" key="8">
    <source>
        <dbReference type="ARBA" id="ARBA00022825"/>
    </source>
</evidence>
<dbReference type="GO" id="GO:0005576">
    <property type="term" value="C:extracellular region"/>
    <property type="evidence" value="ECO:0007669"/>
    <property type="project" value="UniProtKB-SubCell"/>
</dbReference>
<dbReference type="GO" id="GO:0006508">
    <property type="term" value="P:proteolysis"/>
    <property type="evidence" value="ECO:0007669"/>
    <property type="project" value="UniProtKB-KW"/>
</dbReference>
<evidence type="ECO:0000256" key="5">
    <source>
        <dbReference type="ARBA" id="ARBA00022670"/>
    </source>
</evidence>
<comment type="subcellular location">
    <subcellularLocation>
        <location evidence="3">Secreted</location>
        <location evidence="3">Extracellular space</location>
    </subcellularLocation>
</comment>
<evidence type="ECO:0000256" key="7">
    <source>
        <dbReference type="ARBA" id="ARBA00022801"/>
    </source>
</evidence>
<evidence type="ECO:0000256" key="4">
    <source>
        <dbReference type="ARBA" id="ARBA00012462"/>
    </source>
</evidence>
<sequence length="594" mass="65622">MRFPQYFLLLLNLFICIYANDVYQVFDSLDDLPDGWEELSTEVDPSTSLELEISLTKQNEAEFEENLINMSTPGHPSYGNFMEQSDIDAMLKPSEANFAAVENWLQSQGLKNSSFVIDEDSIAFNTTISQAESLLQTKYRVFRYNRTDVTAISALNYSLPLGVASAVELIDGVIDFPKISRTQKRRASQPAKRNPTPLKKRATTTTAEFCATITPSCLATVYNYQNYTPPAAPNNRIGIMSYLSDTGPETAQYSDLILYLQKYAPDKADRLFTCIKFPKHKGKCTQIADPDGTCEANNEDCPNEEANLDLQTAAGIVYPYETWFFDFGNLSYNKSFKRLLKRKNNNLPQVISSSWGGRERGRTIRTSRSICNKIMQLGARGRTVIVASGDNGFGDKCLHKGKYRFLPDVLASCPYITAVGGTKWDKTTQTEVTWKTSGGGFSNYFVRPKYQKQAVRNYLRGPGAADAANNAPYFNRSGRAYPDVAAFAKDASIFNDATEISLDGTSFAAPIFASLITLLNGIRLSEGKKPLGFLNPWLYNTVAPGGGFNDITVGRTIGCRASPKISAGFNAAPGWDPETGLGTPNFAVMRALMP</sequence>
<evidence type="ECO:0000259" key="13">
    <source>
        <dbReference type="PROSITE" id="PS51695"/>
    </source>
</evidence>
<accession>A0AAV9WVS6</accession>
<evidence type="ECO:0000313" key="14">
    <source>
        <dbReference type="EMBL" id="KAK6527668.1"/>
    </source>
</evidence>